<dbReference type="OrthoDB" id="10250282at2759"/>
<dbReference type="InterPro" id="IPR036526">
    <property type="entry name" value="C-N_Hydrolase_sf"/>
</dbReference>
<gene>
    <name evidence="3" type="ORF">CMV_011761</name>
</gene>
<keyword evidence="4" id="KW-1185">Reference proteome</keyword>
<dbReference type="PANTHER" id="PTHR46044:SF8">
    <property type="entry name" value="BIFUNCTIONAL NITRILASE_NITRILE HYDRATASE NIT4B"/>
    <property type="match status" value="1"/>
</dbReference>
<dbReference type="GO" id="GO:0051410">
    <property type="term" value="P:detoxification of nitrogen compound"/>
    <property type="evidence" value="ECO:0007669"/>
    <property type="project" value="TreeGrafter"/>
</dbReference>
<evidence type="ECO:0000313" key="3">
    <source>
        <dbReference type="EMBL" id="KAF3963885.1"/>
    </source>
</evidence>
<dbReference type="PANTHER" id="PTHR46044">
    <property type="entry name" value="NITRILASE"/>
    <property type="match status" value="1"/>
</dbReference>
<reference evidence="3" key="1">
    <citation type="submission" date="2020-03" db="EMBL/GenBank/DDBJ databases">
        <title>Castanea mollissima Vanexum genome sequencing.</title>
        <authorList>
            <person name="Staton M."/>
        </authorList>
    </citation>
    <scope>NUCLEOTIDE SEQUENCE</scope>
    <source>
        <tissue evidence="3">Leaf</tissue>
    </source>
</reference>
<dbReference type="EMBL" id="JRKL02001455">
    <property type="protein sequence ID" value="KAF3963885.1"/>
    <property type="molecule type" value="Genomic_DNA"/>
</dbReference>
<feature type="domain" description="CN hydrolase" evidence="2">
    <location>
        <begin position="21"/>
        <end position="95"/>
    </location>
</feature>
<dbReference type="AlphaFoldDB" id="A0A8J4R2M4"/>
<proteinExistence type="inferred from homology"/>
<dbReference type="InterPro" id="IPR044149">
    <property type="entry name" value="Nitrilases_CHs"/>
</dbReference>
<name>A0A8J4R2M4_9ROSI</name>
<evidence type="ECO:0000259" key="2">
    <source>
        <dbReference type="Pfam" id="PF00795"/>
    </source>
</evidence>
<organism evidence="3 4">
    <name type="scientific">Castanea mollissima</name>
    <name type="common">Chinese chestnut</name>
    <dbReference type="NCBI Taxonomy" id="60419"/>
    <lineage>
        <taxon>Eukaryota</taxon>
        <taxon>Viridiplantae</taxon>
        <taxon>Streptophyta</taxon>
        <taxon>Embryophyta</taxon>
        <taxon>Tracheophyta</taxon>
        <taxon>Spermatophyta</taxon>
        <taxon>Magnoliopsida</taxon>
        <taxon>eudicotyledons</taxon>
        <taxon>Gunneridae</taxon>
        <taxon>Pentapetalae</taxon>
        <taxon>rosids</taxon>
        <taxon>fabids</taxon>
        <taxon>Fagales</taxon>
        <taxon>Fagaceae</taxon>
        <taxon>Castanea</taxon>
    </lineage>
</organism>
<dbReference type="GO" id="GO:0018822">
    <property type="term" value="F:nitrile hydratase activity"/>
    <property type="evidence" value="ECO:0007669"/>
    <property type="project" value="TreeGrafter"/>
</dbReference>
<dbReference type="SUPFAM" id="SSF56317">
    <property type="entry name" value="Carbon-nitrogen hydrolase"/>
    <property type="match status" value="1"/>
</dbReference>
<evidence type="ECO:0000313" key="4">
    <source>
        <dbReference type="Proteomes" id="UP000737018"/>
    </source>
</evidence>
<protein>
    <recommendedName>
        <fullName evidence="2">CN hydrolase domain-containing protein</fullName>
    </recommendedName>
</protein>
<dbReference type="Gene3D" id="3.60.110.10">
    <property type="entry name" value="Carbon-nitrogen hydrolase"/>
    <property type="match status" value="1"/>
</dbReference>
<evidence type="ECO:0000256" key="1">
    <source>
        <dbReference type="ARBA" id="ARBA00008129"/>
    </source>
</evidence>
<dbReference type="Pfam" id="PF00795">
    <property type="entry name" value="CN_hydrolase"/>
    <property type="match status" value="1"/>
</dbReference>
<comment type="caution">
    <text evidence="3">The sequence shown here is derived from an EMBL/GenBank/DDBJ whole genome shotgun (WGS) entry which is preliminary data.</text>
</comment>
<sequence>MEKYDLKLQSGCELQWSVEKSLVHIFKTSIWKIGDLICCDNRMSSLRPDLDTKGIEVDFGPTAKAGEIWQASMSHVNLEGGCFVLTANQFCKREDNLLSL</sequence>
<accession>A0A8J4R2M4</accession>
<dbReference type="InterPro" id="IPR003010">
    <property type="entry name" value="C-N_Hydrolase"/>
</dbReference>
<dbReference type="GO" id="GO:0000257">
    <property type="term" value="F:nitrilase activity"/>
    <property type="evidence" value="ECO:0007669"/>
    <property type="project" value="TreeGrafter"/>
</dbReference>
<comment type="similarity">
    <text evidence="1">Belongs to the carbon-nitrogen hydrolase superfamily. Nitrilase family.</text>
</comment>
<dbReference type="Proteomes" id="UP000737018">
    <property type="component" value="Unassembled WGS sequence"/>
</dbReference>